<dbReference type="AlphaFoldDB" id="A0A8T0DP20"/>
<name>A0A8T0DP20_9TREM</name>
<reference evidence="1 2" key="1">
    <citation type="submission" date="2019-07" db="EMBL/GenBank/DDBJ databases">
        <title>Annotation for the trematode Paragonimus westermani.</title>
        <authorList>
            <person name="Choi Y.-J."/>
        </authorList>
    </citation>
    <scope>NUCLEOTIDE SEQUENCE [LARGE SCALE GENOMIC DNA]</scope>
    <source>
        <strain evidence="1">180907_Pwestermani</strain>
    </source>
</reference>
<proteinExistence type="predicted"/>
<dbReference type="OrthoDB" id="361693at2759"/>
<sequence>LIYLHVLHSVHNVPEPAQTAVIHTLTSARLDSLSPPPVENGTQLCELVLLTVERWLARADSLTDMIDRRCYAVACLVSLTYCAQFSVSSETDFGLDTDQLERWAAADTVHSRWLEPVINLCIDVLHETDRTEPGYTSVSHFPHPQSLATYTSLVQRLRNELTAWQQAVDSNTLYAEALFRCHVDPVLRAQLETVLSV</sequence>
<organism evidence="1 2">
    <name type="scientific">Paragonimus westermani</name>
    <dbReference type="NCBI Taxonomy" id="34504"/>
    <lineage>
        <taxon>Eukaryota</taxon>
        <taxon>Metazoa</taxon>
        <taxon>Spiralia</taxon>
        <taxon>Lophotrochozoa</taxon>
        <taxon>Platyhelminthes</taxon>
        <taxon>Trematoda</taxon>
        <taxon>Digenea</taxon>
        <taxon>Plagiorchiida</taxon>
        <taxon>Troglotremata</taxon>
        <taxon>Troglotrematidae</taxon>
        <taxon>Paragonimus</taxon>
    </lineage>
</organism>
<feature type="non-terminal residue" evidence="1">
    <location>
        <position position="197"/>
    </location>
</feature>
<keyword evidence="2" id="KW-1185">Reference proteome</keyword>
<dbReference type="EMBL" id="JTDF01001829">
    <property type="protein sequence ID" value="KAF8569483.1"/>
    <property type="molecule type" value="Genomic_DNA"/>
</dbReference>
<dbReference type="Proteomes" id="UP000699462">
    <property type="component" value="Unassembled WGS sequence"/>
</dbReference>
<comment type="caution">
    <text evidence="1">The sequence shown here is derived from an EMBL/GenBank/DDBJ whole genome shotgun (WGS) entry which is preliminary data.</text>
</comment>
<accession>A0A8T0DP20</accession>
<protein>
    <submittedName>
        <fullName evidence="1">Uncharacterized protein</fullName>
    </submittedName>
</protein>
<evidence type="ECO:0000313" key="2">
    <source>
        <dbReference type="Proteomes" id="UP000699462"/>
    </source>
</evidence>
<gene>
    <name evidence="1" type="ORF">P879_08557</name>
</gene>
<evidence type="ECO:0000313" key="1">
    <source>
        <dbReference type="EMBL" id="KAF8569483.1"/>
    </source>
</evidence>